<protein>
    <submittedName>
        <fullName evidence="1">Fungal pheromone STE3G-protein-coupled receptor</fullName>
    </submittedName>
</protein>
<organism evidence="1 2">
    <name type="scientific">Auriscalpium vulgare</name>
    <dbReference type="NCBI Taxonomy" id="40419"/>
    <lineage>
        <taxon>Eukaryota</taxon>
        <taxon>Fungi</taxon>
        <taxon>Dikarya</taxon>
        <taxon>Basidiomycota</taxon>
        <taxon>Agaricomycotina</taxon>
        <taxon>Agaricomycetes</taxon>
        <taxon>Russulales</taxon>
        <taxon>Auriscalpiaceae</taxon>
        <taxon>Auriscalpium</taxon>
    </lineage>
</organism>
<reference evidence="1" key="1">
    <citation type="submission" date="2021-02" db="EMBL/GenBank/DDBJ databases">
        <authorList>
            <consortium name="DOE Joint Genome Institute"/>
            <person name="Ahrendt S."/>
            <person name="Looney B.P."/>
            <person name="Miyauchi S."/>
            <person name="Morin E."/>
            <person name="Drula E."/>
            <person name="Courty P.E."/>
            <person name="Chicoki N."/>
            <person name="Fauchery L."/>
            <person name="Kohler A."/>
            <person name="Kuo A."/>
            <person name="Labutti K."/>
            <person name="Pangilinan J."/>
            <person name="Lipzen A."/>
            <person name="Riley R."/>
            <person name="Andreopoulos W."/>
            <person name="He G."/>
            <person name="Johnson J."/>
            <person name="Barry K.W."/>
            <person name="Grigoriev I.V."/>
            <person name="Nagy L."/>
            <person name="Hibbett D."/>
            <person name="Henrissat B."/>
            <person name="Matheny P.B."/>
            <person name="Labbe J."/>
            <person name="Martin F."/>
        </authorList>
    </citation>
    <scope>NUCLEOTIDE SEQUENCE</scope>
    <source>
        <strain evidence="1">FP105234-sp</strain>
    </source>
</reference>
<dbReference type="EMBL" id="MU275840">
    <property type="protein sequence ID" value="KAI0053492.1"/>
    <property type="molecule type" value="Genomic_DNA"/>
</dbReference>
<gene>
    <name evidence="1" type="ORF">FA95DRAFT_1481743</name>
</gene>
<dbReference type="Proteomes" id="UP000814033">
    <property type="component" value="Unassembled WGS sequence"/>
</dbReference>
<evidence type="ECO:0000313" key="2">
    <source>
        <dbReference type="Proteomes" id="UP000814033"/>
    </source>
</evidence>
<evidence type="ECO:0000313" key="1">
    <source>
        <dbReference type="EMBL" id="KAI0053492.1"/>
    </source>
</evidence>
<sequence length="320" mass="36888">MHVELPIAAFIAAFVVLIPIPWHWRARQVSTLSIIIWLFLSNIIYAVNAIIWSDNVRVVMPVWCDIATKLQMGSNVALPAACLCLCIHLERIASVRQVSIDRKMKQRWFVFDILMCWGLPIIYMALHYVVQGHRFDIVEDFGCRPTTYVSVAAIFLVFLPPMILSMATFIVAGLALRHFFRRRASFSKHLQNSQSGLSSSHYFRLILMSLVEMVWSLTISSLNVAFTTRGGLRPWHDWNFVHSGFLQVGQFPLAVVPEGIRRWTFALWWAIPVSTFVFVAFFASGEEAMKEYRAIYQWCRRVVLRRPLAAPVRVSQFSYK</sequence>
<keyword evidence="1" id="KW-0675">Receptor</keyword>
<keyword evidence="2" id="KW-1185">Reference proteome</keyword>
<reference evidence="1" key="2">
    <citation type="journal article" date="2022" name="New Phytol.">
        <title>Evolutionary transition to the ectomycorrhizal habit in the genomes of a hyperdiverse lineage of mushroom-forming fungi.</title>
        <authorList>
            <person name="Looney B."/>
            <person name="Miyauchi S."/>
            <person name="Morin E."/>
            <person name="Drula E."/>
            <person name="Courty P.E."/>
            <person name="Kohler A."/>
            <person name="Kuo A."/>
            <person name="LaButti K."/>
            <person name="Pangilinan J."/>
            <person name="Lipzen A."/>
            <person name="Riley R."/>
            <person name="Andreopoulos W."/>
            <person name="He G."/>
            <person name="Johnson J."/>
            <person name="Nolan M."/>
            <person name="Tritt A."/>
            <person name="Barry K.W."/>
            <person name="Grigoriev I.V."/>
            <person name="Nagy L.G."/>
            <person name="Hibbett D."/>
            <person name="Henrissat B."/>
            <person name="Matheny P.B."/>
            <person name="Labbe J."/>
            <person name="Martin F.M."/>
        </authorList>
    </citation>
    <scope>NUCLEOTIDE SEQUENCE</scope>
    <source>
        <strain evidence="1">FP105234-sp</strain>
    </source>
</reference>
<proteinExistence type="predicted"/>
<comment type="caution">
    <text evidence="1">The sequence shown here is derived from an EMBL/GenBank/DDBJ whole genome shotgun (WGS) entry which is preliminary data.</text>
</comment>
<accession>A0ACB8SBA4</accession>
<name>A0ACB8SBA4_9AGAM</name>